<sequence>MLFVRTHNAIIIEKKLGKTLSKAVSTIAPAIKGITASIARLISWKRKVRRYIENNCPKRTLYGNPDPGDIETTDVKNHNGIIRERSDRLVRKTKCFSKRRRMLECPLQVFQFYWNFINGFKRRTSPAMLEGSADHLWTWHKFFYFQVTILD</sequence>
<name>A0A7G9Y360_9EURY</name>
<dbReference type="EMBL" id="MT630741">
    <property type="protein sequence ID" value="QNO42444.1"/>
    <property type="molecule type" value="Genomic_DNA"/>
</dbReference>
<evidence type="ECO:0000313" key="2">
    <source>
        <dbReference type="EMBL" id="QNO42444.1"/>
    </source>
</evidence>
<proteinExistence type="predicted"/>
<dbReference type="AlphaFoldDB" id="A0A7G9Y360"/>
<reference evidence="2" key="1">
    <citation type="submission" date="2020-06" db="EMBL/GenBank/DDBJ databases">
        <title>Unique genomic features of the anaerobic methanotrophic archaea.</title>
        <authorList>
            <person name="Chadwick G.L."/>
            <person name="Skennerton C.T."/>
            <person name="Laso-Perez R."/>
            <person name="Leu A.O."/>
            <person name="Speth D.R."/>
            <person name="Yu H."/>
            <person name="Morgan-Lang C."/>
            <person name="Hatzenpichler R."/>
            <person name="Goudeau D."/>
            <person name="Malmstrom R."/>
            <person name="Brazelton W.J."/>
            <person name="Woyke T."/>
            <person name="Hallam S.J."/>
            <person name="Tyson G.W."/>
            <person name="Wegener G."/>
            <person name="Boetius A."/>
            <person name="Orphan V."/>
        </authorList>
    </citation>
    <scope>NUCLEOTIDE SEQUENCE</scope>
</reference>
<evidence type="ECO:0008006" key="3">
    <source>
        <dbReference type="Google" id="ProtNLM"/>
    </source>
</evidence>
<accession>A0A7G9Y360</accession>
<evidence type="ECO:0000313" key="1">
    <source>
        <dbReference type="EMBL" id="QNO41719.1"/>
    </source>
</evidence>
<protein>
    <recommendedName>
        <fullName evidence="3">IS1 transposase</fullName>
    </recommendedName>
</protein>
<gene>
    <name evidence="1" type="ORF">NGDELHHK_00002</name>
    <name evidence="2" type="ORF">PKPANOHO_00001</name>
</gene>
<dbReference type="EMBL" id="MT630660">
    <property type="protein sequence ID" value="QNO41719.1"/>
    <property type="molecule type" value="Genomic_DNA"/>
</dbReference>
<organism evidence="2">
    <name type="scientific">Candidatus Methanogaster sp. ANME-2c ERB4</name>
    <dbReference type="NCBI Taxonomy" id="2759911"/>
    <lineage>
        <taxon>Archaea</taxon>
        <taxon>Methanobacteriati</taxon>
        <taxon>Methanobacteriota</taxon>
        <taxon>Stenosarchaea group</taxon>
        <taxon>Methanomicrobia</taxon>
        <taxon>Methanosarcinales</taxon>
        <taxon>ANME-2 cluster</taxon>
        <taxon>Candidatus Methanogasteraceae</taxon>
        <taxon>Candidatus Methanogaster</taxon>
    </lineage>
</organism>